<keyword evidence="3" id="KW-1185">Reference proteome</keyword>
<evidence type="ECO:0000313" key="3">
    <source>
        <dbReference type="Proteomes" id="UP001527181"/>
    </source>
</evidence>
<accession>A0ABT4H5B7</accession>
<protein>
    <submittedName>
        <fullName evidence="2">KTSC domain-containing protein</fullName>
    </submittedName>
</protein>
<feature type="domain" description="KTSC" evidence="1">
    <location>
        <begin position="10"/>
        <end position="54"/>
    </location>
</feature>
<sequence length="77" mass="9069">MKSNVLFIASKQIQYVQYDELNHKLVVHYADGKQDAFSSVSSSWFEQLMHSDNQYDDVMRLSETMMGISMQKRHEHV</sequence>
<dbReference type="Proteomes" id="UP001527181">
    <property type="component" value="Unassembled WGS sequence"/>
</dbReference>
<evidence type="ECO:0000259" key="1">
    <source>
        <dbReference type="Pfam" id="PF13619"/>
    </source>
</evidence>
<dbReference type="Pfam" id="PF13619">
    <property type="entry name" value="KTSC"/>
    <property type="match status" value="1"/>
</dbReference>
<dbReference type="EMBL" id="JAMDNP010000068">
    <property type="protein sequence ID" value="MCY9763827.1"/>
    <property type="molecule type" value="Genomic_DNA"/>
</dbReference>
<dbReference type="InterPro" id="IPR025309">
    <property type="entry name" value="KTSC_dom"/>
</dbReference>
<organism evidence="2 3">
    <name type="scientific">Paenibacillus alvei</name>
    <name type="common">Bacillus alvei</name>
    <dbReference type="NCBI Taxonomy" id="44250"/>
    <lineage>
        <taxon>Bacteria</taxon>
        <taxon>Bacillati</taxon>
        <taxon>Bacillota</taxon>
        <taxon>Bacilli</taxon>
        <taxon>Bacillales</taxon>
        <taxon>Paenibacillaceae</taxon>
        <taxon>Paenibacillus</taxon>
    </lineage>
</organism>
<reference evidence="2 3" key="1">
    <citation type="submission" date="2022-05" db="EMBL/GenBank/DDBJ databases">
        <title>Genome Sequencing of Bee-Associated Microbes.</title>
        <authorList>
            <person name="Dunlap C."/>
        </authorList>
    </citation>
    <scope>NUCLEOTIDE SEQUENCE [LARGE SCALE GENOMIC DNA]</scope>
    <source>
        <strain evidence="2 3">NRRL B-04010</strain>
    </source>
</reference>
<gene>
    <name evidence="2" type="ORF">M5X12_25285</name>
</gene>
<dbReference type="GeneID" id="94489945"/>
<comment type="caution">
    <text evidence="2">The sequence shown here is derived from an EMBL/GenBank/DDBJ whole genome shotgun (WGS) entry which is preliminary data.</text>
</comment>
<evidence type="ECO:0000313" key="2">
    <source>
        <dbReference type="EMBL" id="MCY9763827.1"/>
    </source>
</evidence>
<proteinExistence type="predicted"/>
<name>A0ABT4H5B7_PAEAL</name>
<dbReference type="RefSeq" id="WP_005548610.1">
    <property type="nucleotide sequence ID" value="NZ_JAKOBS010000014.1"/>
</dbReference>